<dbReference type="EMBL" id="VCIA01000001">
    <property type="protein sequence ID" value="TMN21793.1"/>
    <property type="molecule type" value="Genomic_DNA"/>
</dbReference>
<evidence type="ECO:0000256" key="7">
    <source>
        <dbReference type="SAM" id="MobiDB-lite"/>
    </source>
</evidence>
<evidence type="ECO:0000256" key="3">
    <source>
        <dbReference type="ARBA" id="ARBA00022692"/>
    </source>
</evidence>
<dbReference type="Proteomes" id="UP000306980">
    <property type="component" value="Unassembled WGS sequence"/>
</dbReference>
<dbReference type="PANTHER" id="PTHR30026">
    <property type="entry name" value="OUTER MEMBRANE PROTEIN TOLC"/>
    <property type="match status" value="1"/>
</dbReference>
<comment type="caution">
    <text evidence="8">The sequence shown here is derived from an EMBL/GenBank/DDBJ whole genome shotgun (WGS) entry which is preliminary data.</text>
</comment>
<evidence type="ECO:0000256" key="4">
    <source>
        <dbReference type="ARBA" id="ARBA00023136"/>
    </source>
</evidence>
<evidence type="ECO:0000256" key="6">
    <source>
        <dbReference type="SAM" id="Coils"/>
    </source>
</evidence>
<dbReference type="Gene3D" id="1.20.1600.10">
    <property type="entry name" value="Outer membrane efflux proteins (OEP)"/>
    <property type="match status" value="2"/>
</dbReference>
<feature type="coiled-coil region" evidence="6">
    <location>
        <begin position="160"/>
        <end position="243"/>
    </location>
</feature>
<proteinExistence type="predicted"/>
<evidence type="ECO:0000256" key="1">
    <source>
        <dbReference type="ARBA" id="ARBA00004442"/>
    </source>
</evidence>
<keyword evidence="6" id="KW-0175">Coiled coil</keyword>
<evidence type="ECO:0000313" key="9">
    <source>
        <dbReference type="Proteomes" id="UP000306980"/>
    </source>
</evidence>
<dbReference type="GO" id="GO:1990281">
    <property type="term" value="C:efflux pump complex"/>
    <property type="evidence" value="ECO:0007669"/>
    <property type="project" value="TreeGrafter"/>
</dbReference>
<name>A0A5S3R7H1_9BACI</name>
<dbReference type="GO" id="GO:0015288">
    <property type="term" value="F:porin activity"/>
    <property type="evidence" value="ECO:0007669"/>
    <property type="project" value="TreeGrafter"/>
</dbReference>
<evidence type="ECO:0000256" key="5">
    <source>
        <dbReference type="ARBA" id="ARBA00023237"/>
    </source>
</evidence>
<evidence type="ECO:0000256" key="2">
    <source>
        <dbReference type="ARBA" id="ARBA00022452"/>
    </source>
</evidence>
<dbReference type="SUPFAM" id="SSF56954">
    <property type="entry name" value="Outer membrane efflux proteins (OEP)"/>
    <property type="match status" value="1"/>
</dbReference>
<keyword evidence="4" id="KW-0472">Membrane</keyword>
<keyword evidence="3" id="KW-0812">Transmembrane</keyword>
<comment type="subcellular location">
    <subcellularLocation>
        <location evidence="1">Cell outer membrane</location>
    </subcellularLocation>
</comment>
<dbReference type="InterPro" id="IPR051906">
    <property type="entry name" value="TolC-like"/>
</dbReference>
<reference evidence="8 9" key="1">
    <citation type="submission" date="2019-05" db="EMBL/GenBank/DDBJ databases">
        <title>Genomic analysis of Lentibacillus sp. NKC220-2.</title>
        <authorList>
            <person name="Oh Y.J."/>
        </authorList>
    </citation>
    <scope>NUCLEOTIDE SEQUENCE [LARGE SCALE GENOMIC DNA]</scope>
    <source>
        <strain evidence="8 9">NKC220-2</strain>
    </source>
</reference>
<feature type="coiled-coil region" evidence="6">
    <location>
        <begin position="369"/>
        <end position="429"/>
    </location>
</feature>
<dbReference type="PANTHER" id="PTHR30026:SF20">
    <property type="entry name" value="OUTER MEMBRANE PROTEIN TOLC"/>
    <property type="match status" value="1"/>
</dbReference>
<feature type="coiled-coil region" evidence="6">
    <location>
        <begin position="300"/>
        <end position="327"/>
    </location>
</feature>
<sequence length="520" mass="59842">MQVPGTDTHFCSRLLIFVLEYVLWNGTSFVEMGRFLSCGAFFTMHHNRMKNRIDIQRCLLWRAVQCDSAILVIVRKLFIHGRIHRMKKGVTTGLAALIASTTLTPVAFADDHSSDVKEDQQAPDSSSDESEETGEESVELIDTLTLDAAVEHALTDNTSLMLLQYRLDNLKSQLDATEDDHRDLEIDIDDLEDDFDDLKEQPGNTFQPRYQIHNQIKKMENSLDQLEDAFEELTSNQVTLEFNQQEAEENIKFKTISTFMNLVMTKDQLAFTKDSLETQRKQVKATKRRYDLGLASRTEFRTDQRELTRLESQIKQTETTLENNLREFAADIGIVYHDDLSLEAPETDSVEPIEQEETTEELINNSYSMKTAKEELELAKYKLEQAKENINDTEKDVDAKDIEQAEINVDQKKENITQLKEDLKKAIDSLFTDAANQYQTVMDKRYELDYAKEDHQNLKRRLDVGLVSQLEYDVARTQVEQAELDYTAAKQQYFLLKHQVDLLRNGVIQTGGSSQQASMK</sequence>
<dbReference type="OrthoDB" id="2850700at2"/>
<dbReference type="GO" id="GO:0009279">
    <property type="term" value="C:cell outer membrane"/>
    <property type="evidence" value="ECO:0007669"/>
    <property type="project" value="UniProtKB-SubCell"/>
</dbReference>
<dbReference type="GO" id="GO:0015562">
    <property type="term" value="F:efflux transmembrane transporter activity"/>
    <property type="evidence" value="ECO:0007669"/>
    <property type="project" value="InterPro"/>
</dbReference>
<dbReference type="AlphaFoldDB" id="A0A5S3R7H1"/>
<feature type="region of interest" description="Disordered" evidence="7">
    <location>
        <begin position="112"/>
        <end position="137"/>
    </location>
</feature>
<accession>A0A5S3R7H1</accession>
<protein>
    <submittedName>
        <fullName evidence="8">TolC family protein</fullName>
    </submittedName>
</protein>
<organism evidence="8 9">
    <name type="scientific">Lentibacillus cibarius</name>
    <dbReference type="NCBI Taxonomy" id="2583219"/>
    <lineage>
        <taxon>Bacteria</taxon>
        <taxon>Bacillati</taxon>
        <taxon>Bacillota</taxon>
        <taxon>Bacilli</taxon>
        <taxon>Bacillales</taxon>
        <taxon>Bacillaceae</taxon>
        <taxon>Lentibacillus</taxon>
    </lineage>
</organism>
<evidence type="ECO:0000313" key="8">
    <source>
        <dbReference type="EMBL" id="TMN21793.1"/>
    </source>
</evidence>
<keyword evidence="2" id="KW-1134">Transmembrane beta strand</keyword>
<feature type="compositionally biased region" description="Acidic residues" evidence="7">
    <location>
        <begin position="126"/>
        <end position="137"/>
    </location>
</feature>
<gene>
    <name evidence="8" type="ORF">FFL34_06460</name>
</gene>
<keyword evidence="5" id="KW-0998">Cell outer membrane</keyword>